<keyword evidence="3" id="KW-1185">Reference proteome</keyword>
<name>A0A517L5G1_9PEZI</name>
<accession>A0A517L5G1</accession>
<sequence>MSSSNLGSVKDLPGVLRNSFHPDSAMRSSRTMKRTPQKSKPELSESWGLVEDDEDGDFSNGGDGSADDEENPAHNYQQTRRSPRITRSSVEPESGTIRPSSTRRRSTRLSSGTSSVEPELIMPSLQSMEASFSPRKPQSSTTRTRKAQSPRHNTQPVTESKPKSKPRTKRVVQTTADESSIVGTVWNQFMAPILRYLVGILGHAMVHLKPIFGAFLAVFLLIQLGRVAFKIPFSFNVLGAFNLPHLNIIPSPCSIPVVSTFLPFCEPSNPQYAQPVEFDKLVTVQAQFEEILDSAAQGSLLPVDMKRSEAAVRDLKHVVKYSSLPSRESLLFEFQNFIDLARTTSDDLTKFNSRIGRALDQIINVNRHTLQVIDGFKESDASRGSLSRFFFGTVGLTDQNLLNQYLKHTSQVEDQILNLITEAEALKRLLDILDDHLDAIQDIVTRDGVNLRNSKDKLLSELWGMLGGHRNEVSKKDEQLRLLNSVNIYRRQAWAHVTTTIVKLQAIEAELVDLRERVAGPEVLGLEMVPLEQHISMIQMGVERLESTRHNARENEVAKMRNLAAEGRIMGSDRLVEGR</sequence>
<gene>
    <name evidence="2" type="ORF">FKW77_005486</name>
</gene>
<feature type="compositionally biased region" description="Polar residues" evidence="1">
    <location>
        <begin position="74"/>
        <end position="91"/>
    </location>
</feature>
<feature type="region of interest" description="Disordered" evidence="1">
    <location>
        <begin position="1"/>
        <end position="174"/>
    </location>
</feature>
<dbReference type="OrthoDB" id="4179406at2759"/>
<dbReference type="AlphaFoldDB" id="A0A517L5G1"/>
<proteinExistence type="predicted"/>
<feature type="compositionally biased region" description="Polar residues" evidence="1">
    <location>
        <begin position="124"/>
        <end position="142"/>
    </location>
</feature>
<organism evidence="2 3">
    <name type="scientific">Venturia effusa</name>
    <dbReference type="NCBI Taxonomy" id="50376"/>
    <lineage>
        <taxon>Eukaryota</taxon>
        <taxon>Fungi</taxon>
        <taxon>Dikarya</taxon>
        <taxon>Ascomycota</taxon>
        <taxon>Pezizomycotina</taxon>
        <taxon>Dothideomycetes</taxon>
        <taxon>Pleosporomycetidae</taxon>
        <taxon>Venturiales</taxon>
        <taxon>Venturiaceae</taxon>
        <taxon>Venturia</taxon>
    </lineage>
</organism>
<evidence type="ECO:0000313" key="2">
    <source>
        <dbReference type="EMBL" id="QDS70854.1"/>
    </source>
</evidence>
<evidence type="ECO:0000313" key="3">
    <source>
        <dbReference type="Proteomes" id="UP000316270"/>
    </source>
</evidence>
<dbReference type="Proteomes" id="UP000316270">
    <property type="component" value="Chromosome 5"/>
</dbReference>
<protein>
    <submittedName>
        <fullName evidence="2">Uncharacterized protein</fullName>
    </submittedName>
</protein>
<dbReference type="EMBL" id="CP042189">
    <property type="protein sequence ID" value="QDS70854.1"/>
    <property type="molecule type" value="Genomic_DNA"/>
</dbReference>
<evidence type="ECO:0000256" key="1">
    <source>
        <dbReference type="SAM" id="MobiDB-lite"/>
    </source>
</evidence>
<dbReference type="STRING" id="50376.A0A517L5G1"/>
<reference evidence="2 3" key="1">
    <citation type="submission" date="2019-07" db="EMBL/GenBank/DDBJ databases">
        <title>Finished genome of Venturia effusa.</title>
        <authorList>
            <person name="Young C.A."/>
            <person name="Cox M.P."/>
            <person name="Ganley A.R.D."/>
            <person name="David W.J."/>
        </authorList>
    </citation>
    <scope>NUCLEOTIDE SEQUENCE [LARGE SCALE GENOMIC DNA]</scope>
    <source>
        <strain evidence="3">albino</strain>
    </source>
</reference>